<feature type="transmembrane region" description="Helical" evidence="5">
    <location>
        <begin position="163"/>
        <end position="181"/>
    </location>
</feature>
<dbReference type="InterPro" id="IPR036259">
    <property type="entry name" value="MFS_trans_sf"/>
</dbReference>
<feature type="transmembrane region" description="Helical" evidence="5">
    <location>
        <begin position="12"/>
        <end position="32"/>
    </location>
</feature>
<organism evidence="7 8">
    <name type="scientific">Acrasis kona</name>
    <dbReference type="NCBI Taxonomy" id="1008807"/>
    <lineage>
        <taxon>Eukaryota</taxon>
        <taxon>Discoba</taxon>
        <taxon>Heterolobosea</taxon>
        <taxon>Tetramitia</taxon>
        <taxon>Eutetramitia</taxon>
        <taxon>Acrasidae</taxon>
        <taxon>Acrasis</taxon>
    </lineage>
</organism>
<keyword evidence="3 5" id="KW-1133">Transmembrane helix</keyword>
<reference evidence="7 8" key="1">
    <citation type="submission" date="2024-03" db="EMBL/GenBank/DDBJ databases">
        <title>The Acrasis kona genome and developmental transcriptomes reveal deep origins of eukaryotic multicellular pathways.</title>
        <authorList>
            <person name="Sheikh S."/>
            <person name="Fu C.-J."/>
            <person name="Brown M.W."/>
            <person name="Baldauf S.L."/>
        </authorList>
    </citation>
    <scope>NUCLEOTIDE SEQUENCE [LARGE SCALE GENOMIC DNA]</scope>
    <source>
        <strain evidence="7 8">ATCC MYA-3509</strain>
    </source>
</reference>
<sequence>MSACKFIYSNPYLMAAYALTFASGLAGIYCAGMTTNMKNFGPKYNGMVIGSLMFVYGLSSGVFSLLYKFVLQSKLLPFILTMTIVAGVIPLCTGFLFVGLHKEDADAPLPDQNMINRTTTPVAGVDETTTLIEIQPQEIEIPAYKQVLNRSSTTLEMLKSIDFYLLYIVYFCGVGTGLGIYNNLSSIVDTHGYGSSLTADLVVMYSVFSSCGRVSYGVISDCLRNHINRFTFMSFSQVGLAAVSFGFAYTRERWMFYPLMAGLGLFYGGMNATIAAAFSERFGNKHYAVNYAVLMSACPISSYLFGTLMTSYFYQRSIKVEGGKMCFGPICYMPSFLLFSCMCMFGFLTCLFLMYRTRKMFALRNEALAQQKMHETKLKVTLSVQYKI</sequence>
<evidence type="ECO:0000256" key="3">
    <source>
        <dbReference type="ARBA" id="ARBA00022989"/>
    </source>
</evidence>
<name>A0AAW2YUP8_9EUKA</name>
<evidence type="ECO:0000256" key="2">
    <source>
        <dbReference type="ARBA" id="ARBA00022692"/>
    </source>
</evidence>
<feature type="transmembrane region" description="Helical" evidence="5">
    <location>
        <begin position="255"/>
        <end position="279"/>
    </location>
</feature>
<proteinExistence type="predicted"/>
<dbReference type="PANTHER" id="PTHR21576">
    <property type="entry name" value="UNCHARACTERIZED NODULIN-LIKE PROTEIN"/>
    <property type="match status" value="1"/>
</dbReference>
<dbReference type="GO" id="GO:0016020">
    <property type="term" value="C:membrane"/>
    <property type="evidence" value="ECO:0007669"/>
    <property type="project" value="UniProtKB-SubCell"/>
</dbReference>
<dbReference type="Gene3D" id="1.20.1250.20">
    <property type="entry name" value="MFS general substrate transporter like domains"/>
    <property type="match status" value="1"/>
</dbReference>
<feature type="transmembrane region" description="Helical" evidence="5">
    <location>
        <begin position="231"/>
        <end position="249"/>
    </location>
</feature>
<feature type="transmembrane region" description="Helical" evidence="5">
    <location>
        <begin position="291"/>
        <end position="314"/>
    </location>
</feature>
<keyword evidence="4 5" id="KW-0472">Membrane</keyword>
<dbReference type="Pfam" id="PF23262">
    <property type="entry name" value="NFD4_C"/>
    <property type="match status" value="1"/>
</dbReference>
<comment type="subcellular location">
    <subcellularLocation>
        <location evidence="1">Membrane</location>
        <topology evidence="1">Multi-pass membrane protein</topology>
    </subcellularLocation>
</comment>
<evidence type="ECO:0000313" key="7">
    <source>
        <dbReference type="EMBL" id="KAL0480865.1"/>
    </source>
</evidence>
<feature type="transmembrane region" description="Helical" evidence="5">
    <location>
        <begin position="78"/>
        <end position="100"/>
    </location>
</feature>
<dbReference type="PANTHER" id="PTHR21576:SF158">
    <property type="entry name" value="RIBOSOMAL RNA-PROCESSING PROTEIN 12-LIKE CONSERVED DOMAIN-CONTAINING PROTEIN"/>
    <property type="match status" value="1"/>
</dbReference>
<gene>
    <name evidence="7" type="ORF">AKO1_004080</name>
</gene>
<keyword evidence="8" id="KW-1185">Reference proteome</keyword>
<feature type="transmembrane region" description="Helical" evidence="5">
    <location>
        <begin position="201"/>
        <end position="219"/>
    </location>
</feature>
<evidence type="ECO:0000256" key="1">
    <source>
        <dbReference type="ARBA" id="ARBA00004141"/>
    </source>
</evidence>
<keyword evidence="2 5" id="KW-0812">Transmembrane</keyword>
<protein>
    <recommendedName>
        <fullName evidence="6">NFD4 C-terminal domain-containing protein</fullName>
    </recommendedName>
</protein>
<feature type="transmembrane region" description="Helical" evidence="5">
    <location>
        <begin position="334"/>
        <end position="355"/>
    </location>
</feature>
<dbReference type="EMBL" id="JAOPGA020000701">
    <property type="protein sequence ID" value="KAL0480865.1"/>
    <property type="molecule type" value="Genomic_DNA"/>
</dbReference>
<comment type="caution">
    <text evidence="7">The sequence shown here is derived from an EMBL/GenBank/DDBJ whole genome shotgun (WGS) entry which is preliminary data.</text>
</comment>
<evidence type="ECO:0000256" key="4">
    <source>
        <dbReference type="ARBA" id="ARBA00023136"/>
    </source>
</evidence>
<dbReference type="AlphaFoldDB" id="A0AAW2YUP8"/>
<dbReference type="SUPFAM" id="SSF103473">
    <property type="entry name" value="MFS general substrate transporter"/>
    <property type="match status" value="1"/>
</dbReference>
<evidence type="ECO:0000256" key="5">
    <source>
        <dbReference type="SAM" id="Phobius"/>
    </source>
</evidence>
<feature type="transmembrane region" description="Helical" evidence="5">
    <location>
        <begin position="44"/>
        <end position="66"/>
    </location>
</feature>
<dbReference type="InterPro" id="IPR056555">
    <property type="entry name" value="NFD4_C"/>
</dbReference>
<evidence type="ECO:0000313" key="8">
    <source>
        <dbReference type="Proteomes" id="UP001431209"/>
    </source>
</evidence>
<accession>A0AAW2YUP8</accession>
<dbReference type="Proteomes" id="UP001431209">
    <property type="component" value="Unassembled WGS sequence"/>
</dbReference>
<feature type="domain" description="NFD4 C-terminal" evidence="6">
    <location>
        <begin position="157"/>
        <end position="363"/>
    </location>
</feature>
<evidence type="ECO:0000259" key="6">
    <source>
        <dbReference type="Pfam" id="PF23262"/>
    </source>
</evidence>